<comment type="caution">
    <text evidence="1">The sequence shown here is derived from an EMBL/GenBank/DDBJ whole genome shotgun (WGS) entry which is preliminary data.</text>
</comment>
<organism evidence="1 2">
    <name type="scientific">Nostoc flagelliforme FACHB-838</name>
    <dbReference type="NCBI Taxonomy" id="2692904"/>
    <lineage>
        <taxon>Bacteria</taxon>
        <taxon>Bacillati</taxon>
        <taxon>Cyanobacteriota</taxon>
        <taxon>Cyanophyceae</taxon>
        <taxon>Nostocales</taxon>
        <taxon>Nostocaceae</taxon>
        <taxon>Nostoc</taxon>
    </lineage>
</organism>
<sequence>MNPLLRWFSIKQITSIGAQYVYCAKYVLKVPKASNLTIDVGSGTIMLAERLIDNSLSSEPNFQNLIQVAVRKKCISPSGNGTKKSGNAYQLSSL</sequence>
<evidence type="ECO:0000313" key="2">
    <source>
        <dbReference type="Proteomes" id="UP000623440"/>
    </source>
</evidence>
<name>A0ABR8E3B5_9NOSO</name>
<dbReference type="EMBL" id="JACJSI010000235">
    <property type="protein sequence ID" value="MBD2535108.1"/>
    <property type="molecule type" value="Genomic_DNA"/>
</dbReference>
<keyword evidence="2" id="KW-1185">Reference proteome</keyword>
<reference evidence="1 2" key="1">
    <citation type="journal article" date="2020" name="ISME J.">
        <title>Comparative genomics reveals insights into cyanobacterial evolution and habitat adaptation.</title>
        <authorList>
            <person name="Chen M.Y."/>
            <person name="Teng W.K."/>
            <person name="Zhao L."/>
            <person name="Hu C.X."/>
            <person name="Zhou Y.K."/>
            <person name="Han B.P."/>
            <person name="Song L.R."/>
            <person name="Shu W.S."/>
        </authorList>
    </citation>
    <scope>NUCLEOTIDE SEQUENCE [LARGE SCALE GENOMIC DNA]</scope>
    <source>
        <strain evidence="1 2">FACHB-838</strain>
    </source>
</reference>
<protein>
    <recommendedName>
        <fullName evidence="3">Transposase</fullName>
    </recommendedName>
</protein>
<evidence type="ECO:0000313" key="1">
    <source>
        <dbReference type="EMBL" id="MBD2535108.1"/>
    </source>
</evidence>
<dbReference type="Proteomes" id="UP000623440">
    <property type="component" value="Unassembled WGS sequence"/>
</dbReference>
<evidence type="ECO:0008006" key="3">
    <source>
        <dbReference type="Google" id="ProtNLM"/>
    </source>
</evidence>
<accession>A0ABR8E3B5</accession>
<gene>
    <name evidence="1" type="ORF">H6G97_39140</name>
</gene>
<proteinExistence type="predicted"/>